<name>A0ACB0J4N6_TRIPR</name>
<accession>A0ACB0J4N6</accession>
<reference evidence="1" key="1">
    <citation type="submission" date="2023-10" db="EMBL/GenBank/DDBJ databases">
        <authorList>
            <person name="Rodriguez Cubillos JULIANA M."/>
            <person name="De Vega J."/>
        </authorList>
    </citation>
    <scope>NUCLEOTIDE SEQUENCE</scope>
</reference>
<protein>
    <submittedName>
        <fullName evidence="1">Uncharacterized protein</fullName>
    </submittedName>
</protein>
<sequence length="300" mass="33303">MILTSTFLHELELQRIPSLTAFPEDGLPHSLDGFPALQDLSIQDCKSLESIFISETSSSQSSMLRKLTLHSCNALISLPKQMDTLTTLEELLVSNCDTLRSLPGLDTLTSLKSLHLWGPQGLMLSFSEGPCLPPNLQSIYIESPRITVPPMTEGGFQRLKDLSRLTIAGDMVNALLKEPLLPISLVNLSISKLSTTKSLKGNGLRHLLSLENLTFSKCSELESCSKDVFPSTLKSFRFNDCSALESLSEDTLPSFLKRLSIWRCPLLEAWYENKEHWSNIAHIPVIDLNGNRHTSPVTVI</sequence>
<dbReference type="Proteomes" id="UP001177021">
    <property type="component" value="Unassembled WGS sequence"/>
</dbReference>
<dbReference type="EMBL" id="CASHSV030000024">
    <property type="protein sequence ID" value="CAJ2639043.1"/>
    <property type="molecule type" value="Genomic_DNA"/>
</dbReference>
<organism evidence="1 2">
    <name type="scientific">Trifolium pratense</name>
    <name type="common">Red clover</name>
    <dbReference type="NCBI Taxonomy" id="57577"/>
    <lineage>
        <taxon>Eukaryota</taxon>
        <taxon>Viridiplantae</taxon>
        <taxon>Streptophyta</taxon>
        <taxon>Embryophyta</taxon>
        <taxon>Tracheophyta</taxon>
        <taxon>Spermatophyta</taxon>
        <taxon>Magnoliopsida</taxon>
        <taxon>eudicotyledons</taxon>
        <taxon>Gunneridae</taxon>
        <taxon>Pentapetalae</taxon>
        <taxon>rosids</taxon>
        <taxon>fabids</taxon>
        <taxon>Fabales</taxon>
        <taxon>Fabaceae</taxon>
        <taxon>Papilionoideae</taxon>
        <taxon>50 kb inversion clade</taxon>
        <taxon>NPAAA clade</taxon>
        <taxon>Hologalegina</taxon>
        <taxon>IRL clade</taxon>
        <taxon>Trifolieae</taxon>
        <taxon>Trifolium</taxon>
    </lineage>
</organism>
<gene>
    <name evidence="1" type="ORF">MILVUS5_LOCUS9137</name>
</gene>
<evidence type="ECO:0000313" key="2">
    <source>
        <dbReference type="Proteomes" id="UP001177021"/>
    </source>
</evidence>
<evidence type="ECO:0000313" key="1">
    <source>
        <dbReference type="EMBL" id="CAJ2639043.1"/>
    </source>
</evidence>
<keyword evidence="2" id="KW-1185">Reference proteome</keyword>
<proteinExistence type="predicted"/>
<comment type="caution">
    <text evidence="1">The sequence shown here is derived from an EMBL/GenBank/DDBJ whole genome shotgun (WGS) entry which is preliminary data.</text>
</comment>